<evidence type="ECO:0000313" key="2">
    <source>
        <dbReference type="EMBL" id="SHE82658.1"/>
    </source>
</evidence>
<proteinExistence type="predicted"/>
<evidence type="ECO:0000256" key="1">
    <source>
        <dbReference type="SAM" id="Phobius"/>
    </source>
</evidence>
<protein>
    <submittedName>
        <fullName evidence="2">Uncharacterized protein</fullName>
    </submittedName>
</protein>
<accession>A0A1M4WN61</accession>
<evidence type="ECO:0000313" key="3">
    <source>
        <dbReference type="Proteomes" id="UP000184295"/>
    </source>
</evidence>
<gene>
    <name evidence="2" type="ORF">SAMN02745225_01726</name>
</gene>
<name>A0A1M4WN61_9ACTN</name>
<reference evidence="3" key="1">
    <citation type="submission" date="2016-11" db="EMBL/GenBank/DDBJ databases">
        <authorList>
            <person name="Varghese N."/>
            <person name="Submissions S."/>
        </authorList>
    </citation>
    <scope>NUCLEOTIDE SEQUENCE [LARGE SCALE GENOMIC DNA]</scope>
    <source>
        <strain evidence="3">DSM 19514</strain>
    </source>
</reference>
<feature type="transmembrane region" description="Helical" evidence="1">
    <location>
        <begin position="28"/>
        <end position="50"/>
    </location>
</feature>
<keyword evidence="3" id="KW-1185">Reference proteome</keyword>
<dbReference type="STRING" id="1121881.SAMN02745225_01726"/>
<dbReference type="Proteomes" id="UP000184295">
    <property type="component" value="Unassembled WGS sequence"/>
</dbReference>
<organism evidence="2 3">
    <name type="scientific">Ferrithrix thermotolerans DSM 19514</name>
    <dbReference type="NCBI Taxonomy" id="1121881"/>
    <lineage>
        <taxon>Bacteria</taxon>
        <taxon>Bacillati</taxon>
        <taxon>Actinomycetota</taxon>
        <taxon>Acidimicrobiia</taxon>
        <taxon>Acidimicrobiales</taxon>
        <taxon>Acidimicrobiaceae</taxon>
        <taxon>Ferrithrix</taxon>
    </lineage>
</organism>
<dbReference type="EMBL" id="FQUL01000027">
    <property type="protein sequence ID" value="SHE82658.1"/>
    <property type="molecule type" value="Genomic_DNA"/>
</dbReference>
<keyword evidence="1" id="KW-0812">Transmembrane</keyword>
<dbReference type="RefSeq" id="WP_178138773.1">
    <property type="nucleotide sequence ID" value="NZ_FQUL01000027.1"/>
</dbReference>
<keyword evidence="1" id="KW-1133">Transmembrane helix</keyword>
<dbReference type="AlphaFoldDB" id="A0A1M4WN61"/>
<keyword evidence="1" id="KW-0472">Membrane</keyword>
<sequence>MEILVIVAVVLLIGHVIFHPLRTLGCLVEAFVGGLLLLVALGALGDLLLIHR</sequence>